<evidence type="ECO:0000256" key="2">
    <source>
        <dbReference type="ARBA" id="ARBA00022827"/>
    </source>
</evidence>
<gene>
    <name evidence="7" type="ORF">IAB70_06115</name>
</gene>
<keyword evidence="4" id="KW-1015">Disulfide bond</keyword>
<proteinExistence type="predicted"/>
<evidence type="ECO:0000259" key="6">
    <source>
        <dbReference type="Pfam" id="PF07992"/>
    </source>
</evidence>
<sequence length="288" mass="31643">MYDCIVIGKGPAGITASIYMKRSNLNCLVIGKSESALMKTNRIENYYGFPNSISGKELFFYGTKQAENLKIEMKEEEVISIEMRENFIVKTRDNEYEGKTILIATGTGRKVPSIKGIKQFEGKGISYCAICDSFFYRNKNVAVLGSGDYAMHEAEVLKPVAKSVVLITNGKETVQNRNNSFEEIETPIEEIMGESTVSEVRFIDGTNLKVEGIFVAEGIASSSDFARKLGIVLDETGKNIKVNQNMETNIPGVYAAGDCTGGILQISKAVYEGTVAGLSVSKKMREQK</sequence>
<dbReference type="PRINTS" id="PR00368">
    <property type="entry name" value="FADPNR"/>
</dbReference>
<comment type="caution">
    <text evidence="7">The sequence shown here is derived from an EMBL/GenBank/DDBJ whole genome shotgun (WGS) entry which is preliminary data.</text>
</comment>
<feature type="domain" description="FAD/NAD(P)-binding" evidence="6">
    <location>
        <begin position="2"/>
        <end position="273"/>
    </location>
</feature>
<evidence type="ECO:0000256" key="3">
    <source>
        <dbReference type="ARBA" id="ARBA00023002"/>
    </source>
</evidence>
<dbReference type="AlphaFoldDB" id="A0A9D1M227"/>
<dbReference type="Gene3D" id="3.50.50.60">
    <property type="entry name" value="FAD/NAD(P)-binding domain"/>
    <property type="match status" value="2"/>
</dbReference>
<dbReference type="InterPro" id="IPR023753">
    <property type="entry name" value="FAD/NAD-binding_dom"/>
</dbReference>
<evidence type="ECO:0000256" key="4">
    <source>
        <dbReference type="ARBA" id="ARBA00023157"/>
    </source>
</evidence>
<name>A0A9D1M227_9FIRM</name>
<dbReference type="InterPro" id="IPR050097">
    <property type="entry name" value="Ferredoxin-NADP_redctase_2"/>
</dbReference>
<protein>
    <submittedName>
        <fullName evidence="7">FAD-dependent oxidoreductase</fullName>
    </submittedName>
</protein>
<keyword evidence="1" id="KW-0285">Flavoprotein</keyword>
<reference evidence="7" key="1">
    <citation type="submission" date="2020-10" db="EMBL/GenBank/DDBJ databases">
        <authorList>
            <person name="Gilroy R."/>
        </authorList>
    </citation>
    <scope>NUCLEOTIDE SEQUENCE</scope>
    <source>
        <strain evidence="7">CHK195-15760</strain>
    </source>
</reference>
<accession>A0A9D1M227</accession>
<dbReference type="InterPro" id="IPR036188">
    <property type="entry name" value="FAD/NAD-bd_sf"/>
</dbReference>
<keyword evidence="2" id="KW-0274">FAD</keyword>
<organism evidence="7 8">
    <name type="scientific">Candidatus Merdicola faecigallinarum</name>
    <dbReference type="NCBI Taxonomy" id="2840862"/>
    <lineage>
        <taxon>Bacteria</taxon>
        <taxon>Bacillati</taxon>
        <taxon>Bacillota</taxon>
        <taxon>Clostridia</taxon>
        <taxon>Candidatus Merdicola</taxon>
    </lineage>
</organism>
<dbReference type="EMBL" id="DVNH01000047">
    <property type="protein sequence ID" value="HIU52167.1"/>
    <property type="molecule type" value="Genomic_DNA"/>
</dbReference>
<dbReference type="SUPFAM" id="SSF51905">
    <property type="entry name" value="FAD/NAD(P)-binding domain"/>
    <property type="match status" value="1"/>
</dbReference>
<evidence type="ECO:0000313" key="7">
    <source>
        <dbReference type="EMBL" id="HIU52167.1"/>
    </source>
</evidence>
<dbReference type="InterPro" id="IPR008255">
    <property type="entry name" value="Pyr_nucl-diS_OxRdtase_2_AS"/>
</dbReference>
<evidence type="ECO:0000313" key="8">
    <source>
        <dbReference type="Proteomes" id="UP000824093"/>
    </source>
</evidence>
<dbReference type="PANTHER" id="PTHR48105">
    <property type="entry name" value="THIOREDOXIN REDUCTASE 1-RELATED-RELATED"/>
    <property type="match status" value="1"/>
</dbReference>
<dbReference type="GO" id="GO:0016668">
    <property type="term" value="F:oxidoreductase activity, acting on a sulfur group of donors, NAD(P) as acceptor"/>
    <property type="evidence" value="ECO:0007669"/>
    <property type="project" value="UniProtKB-ARBA"/>
</dbReference>
<dbReference type="Proteomes" id="UP000824093">
    <property type="component" value="Unassembled WGS sequence"/>
</dbReference>
<evidence type="ECO:0000256" key="5">
    <source>
        <dbReference type="ARBA" id="ARBA00023284"/>
    </source>
</evidence>
<dbReference type="Pfam" id="PF07992">
    <property type="entry name" value="Pyr_redox_2"/>
    <property type="match status" value="1"/>
</dbReference>
<reference evidence="7" key="2">
    <citation type="journal article" date="2021" name="PeerJ">
        <title>Extensive microbial diversity within the chicken gut microbiome revealed by metagenomics and culture.</title>
        <authorList>
            <person name="Gilroy R."/>
            <person name="Ravi A."/>
            <person name="Getino M."/>
            <person name="Pursley I."/>
            <person name="Horton D.L."/>
            <person name="Alikhan N.F."/>
            <person name="Baker D."/>
            <person name="Gharbi K."/>
            <person name="Hall N."/>
            <person name="Watson M."/>
            <person name="Adriaenssens E.M."/>
            <person name="Foster-Nyarko E."/>
            <person name="Jarju S."/>
            <person name="Secka A."/>
            <person name="Antonio M."/>
            <person name="Oren A."/>
            <person name="Chaudhuri R.R."/>
            <person name="La Ragione R."/>
            <person name="Hildebrand F."/>
            <person name="Pallen M.J."/>
        </authorList>
    </citation>
    <scope>NUCLEOTIDE SEQUENCE</scope>
    <source>
        <strain evidence="7">CHK195-15760</strain>
    </source>
</reference>
<keyword evidence="5" id="KW-0676">Redox-active center</keyword>
<dbReference type="PROSITE" id="PS00573">
    <property type="entry name" value="PYRIDINE_REDOX_2"/>
    <property type="match status" value="1"/>
</dbReference>
<evidence type="ECO:0000256" key="1">
    <source>
        <dbReference type="ARBA" id="ARBA00022630"/>
    </source>
</evidence>
<dbReference type="PRINTS" id="PR00469">
    <property type="entry name" value="PNDRDTASEII"/>
</dbReference>
<keyword evidence="3" id="KW-0560">Oxidoreductase</keyword>